<accession>A0A409YE58</accession>
<dbReference type="OrthoDB" id="416253at2759"/>
<dbReference type="InParanoid" id="A0A409YE58"/>
<evidence type="ECO:0000313" key="6">
    <source>
        <dbReference type="EMBL" id="PPR01302.1"/>
    </source>
</evidence>
<protein>
    <recommendedName>
        <fullName evidence="5">NADP-dependent oxidoreductase domain-containing protein</fullName>
    </recommendedName>
</protein>
<dbReference type="PANTHER" id="PTHR43827">
    <property type="entry name" value="2,5-DIKETO-D-GLUCONIC ACID REDUCTASE"/>
    <property type="match status" value="1"/>
</dbReference>
<dbReference type="Proteomes" id="UP000284842">
    <property type="component" value="Unassembled WGS sequence"/>
</dbReference>
<feature type="region of interest" description="Disordered" evidence="4">
    <location>
        <begin position="1"/>
        <end position="26"/>
    </location>
</feature>
<reference evidence="6 7" key="1">
    <citation type="journal article" date="2018" name="Evol. Lett.">
        <title>Horizontal gene cluster transfer increased hallucinogenic mushroom diversity.</title>
        <authorList>
            <person name="Reynolds H.T."/>
            <person name="Vijayakumar V."/>
            <person name="Gluck-Thaler E."/>
            <person name="Korotkin H.B."/>
            <person name="Matheny P.B."/>
            <person name="Slot J.C."/>
        </authorList>
    </citation>
    <scope>NUCLEOTIDE SEQUENCE [LARGE SCALE GENOMIC DNA]</scope>
    <source>
        <strain evidence="6 7">2629</strain>
    </source>
</reference>
<dbReference type="STRING" id="181874.A0A409YE58"/>
<keyword evidence="7" id="KW-1185">Reference proteome</keyword>
<dbReference type="GO" id="GO:0016616">
    <property type="term" value="F:oxidoreductase activity, acting on the CH-OH group of donors, NAD or NADP as acceptor"/>
    <property type="evidence" value="ECO:0007669"/>
    <property type="project" value="UniProtKB-ARBA"/>
</dbReference>
<dbReference type="Pfam" id="PF00248">
    <property type="entry name" value="Aldo_ket_red"/>
    <property type="match status" value="1"/>
</dbReference>
<evidence type="ECO:0000256" key="1">
    <source>
        <dbReference type="ARBA" id="ARBA00007905"/>
    </source>
</evidence>
<comment type="caution">
    <text evidence="6">The sequence shown here is derived from an EMBL/GenBank/DDBJ whole genome shotgun (WGS) entry which is preliminary data.</text>
</comment>
<dbReference type="EMBL" id="NHTK01001258">
    <property type="protein sequence ID" value="PPR01302.1"/>
    <property type="molecule type" value="Genomic_DNA"/>
</dbReference>
<keyword evidence="3" id="KW-0560">Oxidoreductase</keyword>
<evidence type="ECO:0000259" key="5">
    <source>
        <dbReference type="Pfam" id="PF00248"/>
    </source>
</evidence>
<name>A0A409YE58_9AGAR</name>
<dbReference type="AlphaFoldDB" id="A0A409YE58"/>
<evidence type="ECO:0000313" key="7">
    <source>
        <dbReference type="Proteomes" id="UP000284842"/>
    </source>
</evidence>
<keyword evidence="2" id="KW-0521">NADP</keyword>
<comment type="similarity">
    <text evidence="1">Belongs to the aldo/keto reductase family.</text>
</comment>
<evidence type="ECO:0000256" key="2">
    <source>
        <dbReference type="ARBA" id="ARBA00022857"/>
    </source>
</evidence>
<dbReference type="Gene3D" id="3.20.20.100">
    <property type="entry name" value="NADP-dependent oxidoreductase domain"/>
    <property type="match status" value="1"/>
</dbReference>
<dbReference type="InterPro" id="IPR023210">
    <property type="entry name" value="NADP_OxRdtase_dom"/>
</dbReference>
<feature type="domain" description="NADP-dependent oxidoreductase" evidence="5">
    <location>
        <begin position="77"/>
        <end position="131"/>
    </location>
</feature>
<gene>
    <name evidence="6" type="ORF">CVT24_006355</name>
</gene>
<sequence length="144" mass="15654">MSDPDQAHQTHPPPHAAENFSPTTDRLRPSISTQYSVLGLIRQVVAFMTIPKPTQFNLLDGTKIPWLAWGNGTGVERNSQDAVEKGSFAIGCGIRHIDTAQSYQNEKQTGQAIQASGLPKDQIYVTSKLSKAEGSEPIPLEKIG</sequence>
<dbReference type="PANTHER" id="PTHR43827:SF3">
    <property type="entry name" value="NADP-DEPENDENT OXIDOREDUCTASE DOMAIN-CONTAINING PROTEIN"/>
    <property type="match status" value="1"/>
</dbReference>
<dbReference type="InterPro" id="IPR036812">
    <property type="entry name" value="NAD(P)_OxRdtase_dom_sf"/>
</dbReference>
<proteinExistence type="inferred from homology"/>
<evidence type="ECO:0000256" key="3">
    <source>
        <dbReference type="ARBA" id="ARBA00023002"/>
    </source>
</evidence>
<evidence type="ECO:0000256" key="4">
    <source>
        <dbReference type="SAM" id="MobiDB-lite"/>
    </source>
</evidence>
<dbReference type="SUPFAM" id="SSF51430">
    <property type="entry name" value="NAD(P)-linked oxidoreductase"/>
    <property type="match status" value="1"/>
</dbReference>
<dbReference type="InterPro" id="IPR020471">
    <property type="entry name" value="AKR"/>
</dbReference>
<organism evidence="6 7">
    <name type="scientific">Panaeolus cyanescens</name>
    <dbReference type="NCBI Taxonomy" id="181874"/>
    <lineage>
        <taxon>Eukaryota</taxon>
        <taxon>Fungi</taxon>
        <taxon>Dikarya</taxon>
        <taxon>Basidiomycota</taxon>
        <taxon>Agaricomycotina</taxon>
        <taxon>Agaricomycetes</taxon>
        <taxon>Agaricomycetidae</taxon>
        <taxon>Agaricales</taxon>
        <taxon>Agaricineae</taxon>
        <taxon>Galeropsidaceae</taxon>
        <taxon>Panaeolus</taxon>
    </lineage>
</organism>